<dbReference type="RefSeq" id="XP_041222354.1">
    <property type="nucleotide sequence ID" value="XM_041377295.1"/>
</dbReference>
<dbReference type="Proteomes" id="UP001195769">
    <property type="component" value="Unassembled WGS sequence"/>
</dbReference>
<sequence length="168" mass="19302">MSSSPPTLDSPPRKSLQQCFHVNEKVTLSIQLTSSSALRSSNSAKDIQIGIDYKLRAYSQIHQNRNLIDRGTQTTVSNEQSISEESELRLVKEQLRNEEKNGAYLSDRVKTYRDRWLEEYYRANNLEYHIPSDIHVADLPQIPEGLSSPKLFSDCLEWEEDNSFGCHV</sequence>
<keyword evidence="2" id="KW-1185">Reference proteome</keyword>
<dbReference type="AlphaFoldDB" id="A0AAD4E1X2"/>
<comment type="caution">
    <text evidence="1">The sequence shown here is derived from an EMBL/GenBank/DDBJ whole genome shotgun (WGS) entry which is preliminary data.</text>
</comment>
<organism evidence="1 2">
    <name type="scientific">Suillus fuscotomentosus</name>
    <dbReference type="NCBI Taxonomy" id="1912939"/>
    <lineage>
        <taxon>Eukaryota</taxon>
        <taxon>Fungi</taxon>
        <taxon>Dikarya</taxon>
        <taxon>Basidiomycota</taxon>
        <taxon>Agaricomycotina</taxon>
        <taxon>Agaricomycetes</taxon>
        <taxon>Agaricomycetidae</taxon>
        <taxon>Boletales</taxon>
        <taxon>Suillineae</taxon>
        <taxon>Suillaceae</taxon>
        <taxon>Suillus</taxon>
    </lineage>
</organism>
<dbReference type="EMBL" id="JABBWK010000052">
    <property type="protein sequence ID" value="KAG1896778.1"/>
    <property type="molecule type" value="Genomic_DNA"/>
</dbReference>
<evidence type="ECO:0000313" key="1">
    <source>
        <dbReference type="EMBL" id="KAG1896778.1"/>
    </source>
</evidence>
<dbReference type="GeneID" id="64671593"/>
<evidence type="ECO:0000313" key="2">
    <source>
        <dbReference type="Proteomes" id="UP001195769"/>
    </source>
</evidence>
<accession>A0AAD4E1X2</accession>
<reference evidence="1" key="1">
    <citation type="journal article" date="2020" name="New Phytol.">
        <title>Comparative genomics reveals dynamic genome evolution in host specialist ectomycorrhizal fungi.</title>
        <authorList>
            <person name="Lofgren L.A."/>
            <person name="Nguyen N.H."/>
            <person name="Vilgalys R."/>
            <person name="Ruytinx J."/>
            <person name="Liao H.L."/>
            <person name="Branco S."/>
            <person name="Kuo A."/>
            <person name="LaButti K."/>
            <person name="Lipzen A."/>
            <person name="Andreopoulos W."/>
            <person name="Pangilinan J."/>
            <person name="Riley R."/>
            <person name="Hundley H."/>
            <person name="Na H."/>
            <person name="Barry K."/>
            <person name="Grigoriev I.V."/>
            <person name="Stajich J.E."/>
            <person name="Kennedy P.G."/>
        </authorList>
    </citation>
    <scope>NUCLEOTIDE SEQUENCE</scope>
    <source>
        <strain evidence="1">FC203</strain>
    </source>
</reference>
<proteinExistence type="predicted"/>
<protein>
    <submittedName>
        <fullName evidence="1">Uncharacterized protein</fullName>
    </submittedName>
</protein>
<name>A0AAD4E1X2_9AGAM</name>
<gene>
    <name evidence="1" type="ORF">F5891DRAFT_983200</name>
</gene>